<evidence type="ECO:0008006" key="4">
    <source>
        <dbReference type="Google" id="ProtNLM"/>
    </source>
</evidence>
<dbReference type="AlphaFoldDB" id="A0A2P4YJU6"/>
<feature type="transmembrane region" description="Helical" evidence="1">
    <location>
        <begin position="473"/>
        <end position="494"/>
    </location>
</feature>
<accession>A0A2P4YJU6</accession>
<feature type="transmembrane region" description="Helical" evidence="1">
    <location>
        <begin position="143"/>
        <end position="166"/>
    </location>
</feature>
<comment type="caution">
    <text evidence="2">The sequence shown here is derived from an EMBL/GenBank/DDBJ whole genome shotgun (WGS) entry which is preliminary data.</text>
</comment>
<feature type="transmembrane region" description="Helical" evidence="1">
    <location>
        <begin position="42"/>
        <end position="68"/>
    </location>
</feature>
<protein>
    <recommendedName>
        <fullName evidence="4">Transmembrane protein</fullName>
    </recommendedName>
</protein>
<evidence type="ECO:0000313" key="3">
    <source>
        <dbReference type="Proteomes" id="UP000237271"/>
    </source>
</evidence>
<keyword evidence="3" id="KW-1185">Reference proteome</keyword>
<feature type="transmembrane region" description="Helical" evidence="1">
    <location>
        <begin position="110"/>
        <end position="137"/>
    </location>
</feature>
<dbReference type="OrthoDB" id="117592at2759"/>
<evidence type="ECO:0000313" key="2">
    <source>
        <dbReference type="EMBL" id="POM78078.1"/>
    </source>
</evidence>
<feature type="transmembrane region" description="Helical" evidence="1">
    <location>
        <begin position="178"/>
        <end position="200"/>
    </location>
</feature>
<reference evidence="2 3" key="1">
    <citation type="journal article" date="2017" name="Genome Biol. Evol.">
        <title>Phytophthora megakarya and P. palmivora, closely related causal agents of cacao black pod rot, underwent increases in genome sizes and gene numbers by different mechanisms.</title>
        <authorList>
            <person name="Ali S.S."/>
            <person name="Shao J."/>
            <person name="Lary D.J."/>
            <person name="Kronmiller B."/>
            <person name="Shen D."/>
            <person name="Strem M.D."/>
            <person name="Amoako-Attah I."/>
            <person name="Akrofi A.Y."/>
            <person name="Begoude B.A."/>
            <person name="Ten Hoopen G.M."/>
            <person name="Coulibaly K."/>
            <person name="Kebe B.I."/>
            <person name="Melnick R.L."/>
            <person name="Guiltinan M.J."/>
            <person name="Tyler B.M."/>
            <person name="Meinhardt L.W."/>
            <person name="Bailey B.A."/>
        </authorList>
    </citation>
    <scope>NUCLEOTIDE SEQUENCE [LARGE SCALE GENOMIC DNA]</scope>
    <source>
        <strain evidence="3">sbr112.9</strain>
    </source>
</reference>
<name>A0A2P4YJU6_9STRA</name>
<keyword evidence="1" id="KW-1133">Transmembrane helix</keyword>
<evidence type="ECO:0000256" key="1">
    <source>
        <dbReference type="SAM" id="Phobius"/>
    </source>
</evidence>
<dbReference type="EMBL" id="NCKW01002172">
    <property type="protein sequence ID" value="POM78078.1"/>
    <property type="molecule type" value="Genomic_DNA"/>
</dbReference>
<organism evidence="2 3">
    <name type="scientific">Phytophthora palmivora</name>
    <dbReference type="NCBI Taxonomy" id="4796"/>
    <lineage>
        <taxon>Eukaryota</taxon>
        <taxon>Sar</taxon>
        <taxon>Stramenopiles</taxon>
        <taxon>Oomycota</taxon>
        <taxon>Peronosporomycetes</taxon>
        <taxon>Peronosporales</taxon>
        <taxon>Peronosporaceae</taxon>
        <taxon>Phytophthora</taxon>
    </lineage>
</organism>
<keyword evidence="1" id="KW-0472">Membrane</keyword>
<dbReference type="Proteomes" id="UP000237271">
    <property type="component" value="Unassembled WGS sequence"/>
</dbReference>
<proteinExistence type="predicted"/>
<keyword evidence="1" id="KW-0812">Transmembrane</keyword>
<sequence length="548" mass="62208">MKNFHRIWRQAYKFCESFQVELRGHYSADRIRSFDEYCHNTSVMWSLLVCVVSPFPCLLVVTVIDYAPMAPPEDGSRANYMFWARDCLSIALMTRAILEQFRVSIPGLHINTLQVITMPIIGGVGAVVFMIAMSSIIGFPLPFALVVGIPVWFVVILICFICCFGRDLRRDPALFMELKSSIIVLVCQVLLTFVYPAYLYGFIRVQPSNQKFYLVLLPIIKIIAKNWISRYLGTKYDLSPQIMIFNVDVFNALYVSSSMQNSNSISTMLSAIGLDVFQALVSISDIGHFMKYVRMLQRKIPVGHPLKDASFIDIAQCIISEDSHTRAHLMHRRYSSALSILKFQDRRSVDSVNSVGASTDGPSMSGKRVLPVAVAGEPLLVAAVETFTFLHHEESSQQKTTLKSLFSPRERRLYVQRTAQVLFTTEFVILVEYTEVIVPFIFCMYTLAMYQLPNRAYYSQVAALDDAGLGSKLGTVVMFGAIELLSLLVFGFIIQRKTGISMIHLLAFVLDRSWRLVQANLFLWIFYTVQNSLEHNGADFSWSFSWLK</sequence>
<feature type="transmembrane region" description="Helical" evidence="1">
    <location>
        <begin position="421"/>
        <end position="448"/>
    </location>
</feature>
<gene>
    <name evidence="2" type="ORF">PHPALM_4440</name>
</gene>